<comment type="caution">
    <text evidence="7">The sequence shown here is derived from an EMBL/GenBank/DDBJ whole genome shotgun (WGS) entry which is preliminary data.</text>
</comment>
<evidence type="ECO:0000313" key="7">
    <source>
        <dbReference type="EMBL" id="GAA3698993.1"/>
    </source>
</evidence>
<dbReference type="PANTHER" id="PTHR43333">
    <property type="entry name" value="2-HACID_DH_C DOMAIN-CONTAINING PROTEIN"/>
    <property type="match status" value="1"/>
</dbReference>
<evidence type="ECO:0000256" key="2">
    <source>
        <dbReference type="ARBA" id="ARBA00023002"/>
    </source>
</evidence>
<dbReference type="InterPro" id="IPR006140">
    <property type="entry name" value="D-isomer_DH_NAD-bd"/>
</dbReference>
<evidence type="ECO:0000313" key="8">
    <source>
        <dbReference type="Proteomes" id="UP001500051"/>
    </source>
</evidence>
<reference evidence="8" key="1">
    <citation type="journal article" date="2019" name="Int. J. Syst. Evol. Microbiol.">
        <title>The Global Catalogue of Microorganisms (GCM) 10K type strain sequencing project: providing services to taxonomists for standard genome sequencing and annotation.</title>
        <authorList>
            <consortium name="The Broad Institute Genomics Platform"/>
            <consortium name="The Broad Institute Genome Sequencing Center for Infectious Disease"/>
            <person name="Wu L."/>
            <person name="Ma J."/>
        </authorList>
    </citation>
    <scope>NUCLEOTIDE SEQUENCE [LARGE SCALE GENOMIC DNA]</scope>
    <source>
        <strain evidence="8">JCM 16548</strain>
    </source>
</reference>
<dbReference type="RefSeq" id="WP_344811624.1">
    <property type="nucleotide sequence ID" value="NZ_BAAAYX010000003.1"/>
</dbReference>
<sequence length="318" mass="33526">MITFAAGSDDLDDLRDRLSAAPDVSGDVTLVAIDDEGTDLGAVEGAVQWGGDAEKLATLLARAPQVRWLHSPGAGVESWPLAELRRRQITLTNAAGVFAIPIAEWVLSVMLSAVTRAREVDAAQREHRWADDLVSGELHGRTLLLLGAGGIGQQVVDRAAAFGMRIWAASRSGRAVPGAERSLAGDAWRDALPAADVVVSTVPLTAQTRGLVTAADIARLRSDAWFVNVGRGGTVDEEALLDAAAAGRIGGAALDTWLTEPLPADHRAWALENVVVSPHRSGSSAAGRDRGLDLLADNIRRFSANESLRNVVDLDAGY</sequence>
<keyword evidence="3" id="KW-0520">NAD</keyword>
<gene>
    <name evidence="7" type="ORF">GCM10022204_14340</name>
</gene>
<dbReference type="Proteomes" id="UP001500051">
    <property type="component" value="Unassembled WGS sequence"/>
</dbReference>
<dbReference type="PANTHER" id="PTHR43333:SF1">
    <property type="entry name" value="D-ISOMER SPECIFIC 2-HYDROXYACID DEHYDROGENASE NAD-BINDING DOMAIN-CONTAINING PROTEIN"/>
    <property type="match status" value="1"/>
</dbReference>
<dbReference type="Gene3D" id="3.40.50.720">
    <property type="entry name" value="NAD(P)-binding Rossmann-like Domain"/>
    <property type="match status" value="2"/>
</dbReference>
<dbReference type="Pfam" id="PF02826">
    <property type="entry name" value="2-Hacid_dh_C"/>
    <property type="match status" value="1"/>
</dbReference>
<keyword evidence="2 4" id="KW-0560">Oxidoreductase</keyword>
<evidence type="ECO:0000259" key="6">
    <source>
        <dbReference type="Pfam" id="PF02826"/>
    </source>
</evidence>
<keyword evidence="8" id="KW-1185">Reference proteome</keyword>
<organism evidence="7 8">
    <name type="scientific">Microlunatus aurantiacus</name>
    <dbReference type="NCBI Taxonomy" id="446786"/>
    <lineage>
        <taxon>Bacteria</taxon>
        <taxon>Bacillati</taxon>
        <taxon>Actinomycetota</taxon>
        <taxon>Actinomycetes</taxon>
        <taxon>Propionibacteriales</taxon>
        <taxon>Propionibacteriaceae</taxon>
        <taxon>Microlunatus</taxon>
    </lineage>
</organism>
<evidence type="ECO:0000259" key="5">
    <source>
        <dbReference type="Pfam" id="PF00389"/>
    </source>
</evidence>
<dbReference type="InterPro" id="IPR006139">
    <property type="entry name" value="D-isomer_2_OHA_DH_cat_dom"/>
</dbReference>
<accession>A0ABP7D5C9</accession>
<dbReference type="SUPFAM" id="SSF51735">
    <property type="entry name" value="NAD(P)-binding Rossmann-fold domains"/>
    <property type="match status" value="1"/>
</dbReference>
<dbReference type="Pfam" id="PF00389">
    <property type="entry name" value="2-Hacid_dh"/>
    <property type="match status" value="1"/>
</dbReference>
<protein>
    <submittedName>
        <fullName evidence="7">D-2-hydroxyacid dehydrogenase</fullName>
    </submittedName>
</protein>
<feature type="domain" description="D-isomer specific 2-hydroxyacid dehydrogenase NAD-binding" evidence="6">
    <location>
        <begin position="108"/>
        <end position="280"/>
    </location>
</feature>
<dbReference type="EMBL" id="BAAAYX010000003">
    <property type="protein sequence ID" value="GAA3698993.1"/>
    <property type="molecule type" value="Genomic_DNA"/>
</dbReference>
<dbReference type="InterPro" id="IPR036291">
    <property type="entry name" value="NAD(P)-bd_dom_sf"/>
</dbReference>
<evidence type="ECO:0000256" key="4">
    <source>
        <dbReference type="RuleBase" id="RU003719"/>
    </source>
</evidence>
<name>A0ABP7D5C9_9ACTN</name>
<comment type="similarity">
    <text evidence="1 4">Belongs to the D-isomer specific 2-hydroxyacid dehydrogenase family.</text>
</comment>
<feature type="domain" description="D-isomer specific 2-hydroxyacid dehydrogenase catalytic" evidence="5">
    <location>
        <begin position="57"/>
        <end position="312"/>
    </location>
</feature>
<proteinExistence type="inferred from homology"/>
<evidence type="ECO:0000256" key="3">
    <source>
        <dbReference type="ARBA" id="ARBA00023027"/>
    </source>
</evidence>
<evidence type="ECO:0000256" key="1">
    <source>
        <dbReference type="ARBA" id="ARBA00005854"/>
    </source>
</evidence>